<evidence type="ECO:0000259" key="6">
    <source>
        <dbReference type="Pfam" id="PF05699"/>
    </source>
</evidence>
<dbReference type="Pfam" id="PF05699">
    <property type="entry name" value="Dimer_Tnp_hAT"/>
    <property type="match status" value="1"/>
</dbReference>
<evidence type="ECO:0000256" key="4">
    <source>
        <dbReference type="ARBA" id="ARBA00022833"/>
    </source>
</evidence>
<dbReference type="SUPFAM" id="SSF53098">
    <property type="entry name" value="Ribonuclease H-like"/>
    <property type="match status" value="1"/>
</dbReference>
<dbReference type="PANTHER" id="PTHR46481">
    <property type="entry name" value="ZINC FINGER BED DOMAIN-CONTAINING PROTEIN 4"/>
    <property type="match status" value="1"/>
</dbReference>
<evidence type="ECO:0000256" key="1">
    <source>
        <dbReference type="ARBA" id="ARBA00004123"/>
    </source>
</evidence>
<evidence type="ECO:0000256" key="5">
    <source>
        <dbReference type="ARBA" id="ARBA00023242"/>
    </source>
</evidence>
<dbReference type="OrthoDB" id="5147528at2759"/>
<reference evidence="7 8" key="1">
    <citation type="journal article" date="2014" name="Genome Biol. Evol.">
        <title>Comparative genomics and transcriptomics analyses reveal divergent lifestyle features of nematode endoparasitic fungus Hirsutella minnesotensis.</title>
        <authorList>
            <person name="Lai Y."/>
            <person name="Liu K."/>
            <person name="Zhang X."/>
            <person name="Zhang X."/>
            <person name="Li K."/>
            <person name="Wang N."/>
            <person name="Shu C."/>
            <person name="Wu Y."/>
            <person name="Wang C."/>
            <person name="Bushley K.E."/>
            <person name="Xiang M."/>
            <person name="Liu X."/>
        </authorList>
    </citation>
    <scope>NUCLEOTIDE SEQUENCE [LARGE SCALE GENOMIC DNA]</scope>
    <source>
        <strain evidence="7 8">3608</strain>
    </source>
</reference>
<dbReference type="GO" id="GO:0008270">
    <property type="term" value="F:zinc ion binding"/>
    <property type="evidence" value="ECO:0007669"/>
    <property type="project" value="UniProtKB-KW"/>
</dbReference>
<keyword evidence="8" id="KW-1185">Reference proteome</keyword>
<dbReference type="Proteomes" id="UP000054481">
    <property type="component" value="Unassembled WGS sequence"/>
</dbReference>
<evidence type="ECO:0000313" key="8">
    <source>
        <dbReference type="Proteomes" id="UP000054481"/>
    </source>
</evidence>
<name>A0A0F7ZVY6_9HYPO</name>
<evidence type="ECO:0000313" key="7">
    <source>
        <dbReference type="EMBL" id="KJZ68037.1"/>
    </source>
</evidence>
<dbReference type="EMBL" id="KQ031064">
    <property type="protein sequence ID" value="KJZ68037.1"/>
    <property type="molecule type" value="Genomic_DNA"/>
</dbReference>
<dbReference type="GO" id="GO:0005634">
    <property type="term" value="C:nucleus"/>
    <property type="evidence" value="ECO:0007669"/>
    <property type="project" value="UniProtKB-SubCell"/>
</dbReference>
<keyword evidence="2" id="KW-0479">Metal-binding</keyword>
<keyword evidence="3" id="KW-0863">Zinc-finger</keyword>
<protein>
    <recommendedName>
        <fullName evidence="6">HAT C-terminal dimerisation domain-containing protein</fullName>
    </recommendedName>
</protein>
<keyword evidence="4" id="KW-0862">Zinc</keyword>
<feature type="domain" description="HAT C-terminal dimerisation" evidence="6">
    <location>
        <begin position="113"/>
        <end position="180"/>
    </location>
</feature>
<dbReference type="GO" id="GO:0046983">
    <property type="term" value="F:protein dimerization activity"/>
    <property type="evidence" value="ECO:0007669"/>
    <property type="project" value="InterPro"/>
</dbReference>
<organism evidence="7 8">
    <name type="scientific">Hirsutella minnesotensis 3608</name>
    <dbReference type="NCBI Taxonomy" id="1043627"/>
    <lineage>
        <taxon>Eukaryota</taxon>
        <taxon>Fungi</taxon>
        <taxon>Dikarya</taxon>
        <taxon>Ascomycota</taxon>
        <taxon>Pezizomycotina</taxon>
        <taxon>Sordariomycetes</taxon>
        <taxon>Hypocreomycetidae</taxon>
        <taxon>Hypocreales</taxon>
        <taxon>Ophiocordycipitaceae</taxon>
        <taxon>Hirsutella</taxon>
    </lineage>
</organism>
<dbReference type="InterPro" id="IPR008906">
    <property type="entry name" value="HATC_C_dom"/>
</dbReference>
<comment type="subcellular location">
    <subcellularLocation>
        <location evidence="1">Nucleus</location>
    </subcellularLocation>
</comment>
<evidence type="ECO:0000256" key="2">
    <source>
        <dbReference type="ARBA" id="ARBA00022723"/>
    </source>
</evidence>
<dbReference type="InterPro" id="IPR012337">
    <property type="entry name" value="RNaseH-like_sf"/>
</dbReference>
<keyword evidence="5" id="KW-0539">Nucleus</keyword>
<dbReference type="PANTHER" id="PTHR46481:SF10">
    <property type="entry name" value="ZINC FINGER BED DOMAIN-CONTAINING PROTEIN 39"/>
    <property type="match status" value="1"/>
</dbReference>
<dbReference type="InterPro" id="IPR052035">
    <property type="entry name" value="ZnF_BED_domain_contain"/>
</dbReference>
<accession>A0A0F7ZVY6</accession>
<dbReference type="AlphaFoldDB" id="A0A0F7ZVY6"/>
<evidence type="ECO:0000256" key="3">
    <source>
        <dbReference type="ARBA" id="ARBA00022771"/>
    </source>
</evidence>
<sequence length="212" mass="24561">MNGWYALDKYYLKSDNSSAYAAALILNPACRKKYIAMNWKTSWQRPAFDSVKQLWSSTYRDVDIPPRFESNEEATVALDEYDLLEKDLDVIGDHSRDEYESYANAAPEPCRGSIIKWWAKEEQQERYPRLAQMALDILSIPPMSAEPERVFSGARRQISWERMQLGAANVERKECLKSWVRSGITSDKFDVEEEDTLAVKKSEKNAQSINWD</sequence>
<gene>
    <name evidence="7" type="ORF">HIM_12570</name>
</gene>
<proteinExistence type="predicted"/>